<keyword evidence="3" id="KW-1185">Reference proteome</keyword>
<dbReference type="Proteomes" id="UP000183315">
    <property type="component" value="Unassembled WGS sequence"/>
</dbReference>
<proteinExistence type="predicted"/>
<name>A0A1H6ZZG4_9MICO</name>
<dbReference type="EMBL" id="FNZI01000005">
    <property type="protein sequence ID" value="SEJ58833.1"/>
    <property type="molecule type" value="Genomic_DNA"/>
</dbReference>
<dbReference type="InterPro" id="IPR004360">
    <property type="entry name" value="Glyas_Fos-R_dOase_dom"/>
</dbReference>
<dbReference type="Pfam" id="PF00903">
    <property type="entry name" value="Glyoxalase"/>
    <property type="match status" value="1"/>
</dbReference>
<gene>
    <name evidence="2" type="ORF">SAMN05421637_2319</name>
</gene>
<feature type="domain" description="VOC" evidence="1">
    <location>
        <begin position="5"/>
        <end position="125"/>
    </location>
</feature>
<dbReference type="InterPro" id="IPR029068">
    <property type="entry name" value="Glyas_Bleomycin-R_OHBP_Dase"/>
</dbReference>
<dbReference type="PROSITE" id="PS51819">
    <property type="entry name" value="VOC"/>
    <property type="match status" value="1"/>
</dbReference>
<evidence type="ECO:0000313" key="3">
    <source>
        <dbReference type="Proteomes" id="UP000183315"/>
    </source>
</evidence>
<reference evidence="3" key="1">
    <citation type="submission" date="2016-10" db="EMBL/GenBank/DDBJ databases">
        <authorList>
            <person name="Varghese N."/>
        </authorList>
    </citation>
    <scope>NUCLEOTIDE SEQUENCE [LARGE SCALE GENOMIC DNA]</scope>
    <source>
        <strain evidence="3">DSM 24868</strain>
    </source>
</reference>
<dbReference type="SUPFAM" id="SSF54593">
    <property type="entry name" value="Glyoxalase/Bleomycin resistance protein/Dihydroxybiphenyl dioxygenase"/>
    <property type="match status" value="1"/>
</dbReference>
<dbReference type="InterPro" id="IPR037523">
    <property type="entry name" value="VOC_core"/>
</dbReference>
<sequence>MDLQRVSMMSLLVDDVPAAVDFYARALGWEPAKRFGDDLAFYRFNGFVMALWDRAGWAAEGLGFDAPPYGGFAINTTTREEADAAVARWEAAGGEVAKAPVEVFWGGYSGYVRDPWGNYIEIAVNDGFTITEDGRTVIE</sequence>
<evidence type="ECO:0000313" key="2">
    <source>
        <dbReference type="EMBL" id="SEJ58833.1"/>
    </source>
</evidence>
<dbReference type="PANTHER" id="PTHR36503:SF1">
    <property type="entry name" value="BLR2520 PROTEIN"/>
    <property type="match status" value="1"/>
</dbReference>
<dbReference type="eggNOG" id="COG0346">
    <property type="taxonomic scope" value="Bacteria"/>
</dbReference>
<evidence type="ECO:0000259" key="1">
    <source>
        <dbReference type="PROSITE" id="PS51819"/>
    </source>
</evidence>
<dbReference type="STRING" id="1043493.SAMN05421637_2319"/>
<dbReference type="AlphaFoldDB" id="A0A1H6ZZG4"/>
<organism evidence="2 3">
    <name type="scientific">Demequina mangrovi</name>
    <dbReference type="NCBI Taxonomy" id="1043493"/>
    <lineage>
        <taxon>Bacteria</taxon>
        <taxon>Bacillati</taxon>
        <taxon>Actinomycetota</taxon>
        <taxon>Actinomycetes</taxon>
        <taxon>Micrococcales</taxon>
        <taxon>Demequinaceae</taxon>
        <taxon>Demequina</taxon>
    </lineage>
</organism>
<accession>A0A1H6ZZG4</accession>
<dbReference type="RefSeq" id="WP_042214704.1">
    <property type="nucleotide sequence ID" value="NZ_BBLU01000007.1"/>
</dbReference>
<protein>
    <recommendedName>
        <fullName evidence="1">VOC domain-containing protein</fullName>
    </recommendedName>
</protein>
<dbReference type="Gene3D" id="3.10.180.10">
    <property type="entry name" value="2,3-Dihydroxybiphenyl 1,2-Dioxygenase, domain 1"/>
    <property type="match status" value="1"/>
</dbReference>
<dbReference type="PANTHER" id="PTHR36503">
    <property type="entry name" value="BLR2520 PROTEIN"/>
    <property type="match status" value="1"/>
</dbReference>
<dbReference type="OrthoDB" id="9798430at2"/>